<evidence type="ECO:0000313" key="2">
    <source>
        <dbReference type="EMBL" id="CBH76585.1"/>
    </source>
</evidence>
<gene>
    <name evidence="2" type="ORF">CARN1_2372</name>
</gene>
<dbReference type="AlphaFoldDB" id="E6PJG4"/>
<dbReference type="EMBL" id="CABL01000021">
    <property type="protein sequence ID" value="CBH76585.1"/>
    <property type="molecule type" value="Genomic_DNA"/>
</dbReference>
<dbReference type="InterPro" id="IPR001633">
    <property type="entry name" value="EAL_dom"/>
</dbReference>
<dbReference type="SMART" id="SM00052">
    <property type="entry name" value="EAL"/>
    <property type="match status" value="1"/>
</dbReference>
<dbReference type="GO" id="GO:0071111">
    <property type="term" value="F:cyclic-guanylate-specific phosphodiesterase activity"/>
    <property type="evidence" value="ECO:0007669"/>
    <property type="project" value="InterPro"/>
</dbReference>
<feature type="domain" description="EAL" evidence="1">
    <location>
        <begin position="1"/>
        <end position="248"/>
    </location>
</feature>
<comment type="caution">
    <text evidence="2">The sequence shown here is derived from an EMBL/GenBank/DDBJ whole genome shotgun (WGS) entry which is preliminary data.</text>
</comment>
<dbReference type="PROSITE" id="PS50883">
    <property type="entry name" value="EAL"/>
    <property type="match status" value="1"/>
</dbReference>
<accession>E6PJG4</accession>
<dbReference type="Gene3D" id="3.20.20.450">
    <property type="entry name" value="EAL domain"/>
    <property type="match status" value="1"/>
</dbReference>
<evidence type="ECO:0000259" key="1">
    <source>
        <dbReference type="PROSITE" id="PS50883"/>
    </source>
</evidence>
<dbReference type="PANTHER" id="PTHR33121:SF70">
    <property type="entry name" value="SIGNALING PROTEIN YKOW"/>
    <property type="match status" value="1"/>
</dbReference>
<name>E6PJG4_9ZZZZ</name>
<dbReference type="CDD" id="cd01948">
    <property type="entry name" value="EAL"/>
    <property type="match status" value="1"/>
</dbReference>
<sequence>MLRDRLYRGALELHYQPVVDLRSGKPDLVEALARLRMADGTLASPVEFLPGFGGAELVRLFQDGLHQTLAQLQAWDAQGLKLVVSLNLPPAVLVQRECAIWVQQALLEHGIAPSRLRLELLETEEVCDASRRDRAVAAIAGLGVPLVMDDLGSGYSSLLRLRTLPFSVVKIDQGLVREAPRDPLRVIGFIGSLVRLAQSLDLRVVVEGLESPALVETAAILGADAGQGYALARPMPAADVRVWMHGFSLHLDPLQPQTALGALAAHWSWEHGVRHAGARAMHDEGTCALGSFIMSQGLGGSDLDIAHRQMHQAAVEQGTDSAQYKQWAQHVVAALMAMSDGAMGATTD</sequence>
<dbReference type="InterPro" id="IPR050706">
    <property type="entry name" value="Cyclic-di-GMP_PDE-like"/>
</dbReference>
<dbReference type="Pfam" id="PF00563">
    <property type="entry name" value="EAL"/>
    <property type="match status" value="1"/>
</dbReference>
<dbReference type="PANTHER" id="PTHR33121">
    <property type="entry name" value="CYCLIC DI-GMP PHOSPHODIESTERASE PDEF"/>
    <property type="match status" value="1"/>
</dbReference>
<proteinExistence type="predicted"/>
<organism evidence="2">
    <name type="scientific">mine drainage metagenome</name>
    <dbReference type="NCBI Taxonomy" id="410659"/>
    <lineage>
        <taxon>unclassified sequences</taxon>
        <taxon>metagenomes</taxon>
        <taxon>ecological metagenomes</taxon>
    </lineage>
</organism>
<dbReference type="SUPFAM" id="SSF141868">
    <property type="entry name" value="EAL domain-like"/>
    <property type="match status" value="1"/>
</dbReference>
<dbReference type="InterPro" id="IPR035919">
    <property type="entry name" value="EAL_sf"/>
</dbReference>
<reference evidence="2" key="1">
    <citation type="submission" date="2009-10" db="EMBL/GenBank/DDBJ databases">
        <title>Diversity of trophic interactions inside an arsenic-rich microbial ecosystem.</title>
        <authorList>
            <person name="Bertin P.N."/>
            <person name="Heinrich-Salmeron A."/>
            <person name="Pelletier E."/>
            <person name="Goulhen-Chollet F."/>
            <person name="Arsene-Ploetze F."/>
            <person name="Gallien S."/>
            <person name="Calteau A."/>
            <person name="Vallenet D."/>
            <person name="Casiot C."/>
            <person name="Chane-Woon-Ming B."/>
            <person name="Giloteaux L."/>
            <person name="Barakat M."/>
            <person name="Bonnefoy V."/>
            <person name="Bruneel O."/>
            <person name="Chandler M."/>
            <person name="Cleiss J."/>
            <person name="Duran R."/>
            <person name="Elbaz-Poulichet F."/>
            <person name="Fonknechten N."/>
            <person name="Lauga B."/>
            <person name="Mornico D."/>
            <person name="Ortet P."/>
            <person name="Schaeffer C."/>
            <person name="Siguier P."/>
            <person name="Alexander Thil Smith A."/>
            <person name="Van Dorsselaer A."/>
            <person name="Weissenbach J."/>
            <person name="Medigue C."/>
            <person name="Le Paslier D."/>
        </authorList>
    </citation>
    <scope>NUCLEOTIDE SEQUENCE</scope>
</reference>
<protein>
    <recommendedName>
        <fullName evidence="1">EAL domain-containing protein</fullName>
    </recommendedName>
</protein>